<evidence type="ECO:0000256" key="5">
    <source>
        <dbReference type="ARBA" id="ARBA00051722"/>
    </source>
</evidence>
<dbReference type="InterPro" id="IPR016667">
    <property type="entry name" value="Caps_polysacc_synth_CpsB/CapC"/>
</dbReference>
<dbReference type="EC" id="3.1.3.48" evidence="2"/>
<sequence length="266" mass="31118">MIDIHTHVLFGLDDGAQTLDESIAIIQKYIENGYKGVVATPHHYNGKYLPSKKEIIESRQSILNELKNRSIDFEIYLGNEIFLDENTLHELENNEVFTLADSKYVLIEFPFLGKVNYAPSLIYQIQLSGYIPVLAHVERYQVTKEEFDFIEKIYKAGALFQINLSSLKNESSQEYKMANKLLDKDMVQIVGTDTHSPERRNPDVKKELDYLRNKMGEDWYSEVVIENPQKIINDAFIRKTEIVDEIPKIKKEPFWKKILRRNKNEK</sequence>
<comment type="caution">
    <text evidence="6">The sequence shown here is derived from an EMBL/GenBank/DDBJ whole genome shotgun (WGS) entry which is preliminary data.</text>
</comment>
<protein>
    <recommendedName>
        <fullName evidence="2">protein-tyrosine-phosphatase</fullName>
        <ecNumber evidence="2">3.1.3.48</ecNumber>
    </recommendedName>
</protein>
<dbReference type="GO" id="GO:0004725">
    <property type="term" value="F:protein tyrosine phosphatase activity"/>
    <property type="evidence" value="ECO:0007669"/>
    <property type="project" value="UniProtKB-EC"/>
</dbReference>
<evidence type="ECO:0000313" key="7">
    <source>
        <dbReference type="Proteomes" id="UP000235723"/>
    </source>
</evidence>
<evidence type="ECO:0000256" key="3">
    <source>
        <dbReference type="ARBA" id="ARBA00022801"/>
    </source>
</evidence>
<organism evidence="6 7">
    <name type="scientific">Finegoldia magna</name>
    <name type="common">Peptostreptococcus magnus</name>
    <dbReference type="NCBI Taxonomy" id="1260"/>
    <lineage>
        <taxon>Bacteria</taxon>
        <taxon>Bacillati</taxon>
        <taxon>Bacillota</taxon>
        <taxon>Tissierellia</taxon>
        <taxon>Tissierellales</taxon>
        <taxon>Peptoniphilaceae</taxon>
        <taxon>Finegoldia</taxon>
    </lineage>
</organism>
<keyword evidence="3" id="KW-0378">Hydrolase</keyword>
<evidence type="ECO:0000256" key="1">
    <source>
        <dbReference type="ARBA" id="ARBA00005750"/>
    </source>
</evidence>
<reference evidence="6 7" key="1">
    <citation type="submission" date="2017-09" db="EMBL/GenBank/DDBJ databases">
        <title>Bacterial strain isolated from the female urinary microbiota.</title>
        <authorList>
            <person name="Thomas-White K."/>
            <person name="Kumar N."/>
            <person name="Forster S."/>
            <person name="Putonti C."/>
            <person name="Lawley T."/>
            <person name="Wolfe A.J."/>
        </authorList>
    </citation>
    <scope>NUCLEOTIDE SEQUENCE [LARGE SCALE GENOMIC DNA]</scope>
    <source>
        <strain evidence="6 7">UMB0115</strain>
    </source>
</reference>
<dbReference type="PANTHER" id="PTHR39181:SF1">
    <property type="entry name" value="TYROSINE-PROTEIN PHOSPHATASE YWQE"/>
    <property type="match status" value="1"/>
</dbReference>
<name>A0A2N6SSY1_FINMA</name>
<dbReference type="SUPFAM" id="SSF89550">
    <property type="entry name" value="PHP domain-like"/>
    <property type="match status" value="1"/>
</dbReference>
<comment type="similarity">
    <text evidence="1">Belongs to the metallo-dependent hydrolases superfamily. CpsB/CapC family.</text>
</comment>
<accession>A0A2N6SSY1</accession>
<dbReference type="GO" id="GO:0030145">
    <property type="term" value="F:manganese ion binding"/>
    <property type="evidence" value="ECO:0007669"/>
    <property type="project" value="InterPro"/>
</dbReference>
<proteinExistence type="inferred from homology"/>
<dbReference type="InterPro" id="IPR016195">
    <property type="entry name" value="Pol/histidinol_Pase-like"/>
</dbReference>
<gene>
    <name evidence="6" type="ORF">CJ208_05010</name>
</gene>
<dbReference type="Pfam" id="PF19567">
    <property type="entry name" value="CpsB_CapC"/>
    <property type="match status" value="1"/>
</dbReference>
<dbReference type="Gene3D" id="3.20.20.140">
    <property type="entry name" value="Metal-dependent hydrolases"/>
    <property type="match status" value="1"/>
</dbReference>
<comment type="catalytic activity">
    <reaction evidence="5">
        <text>O-phospho-L-tyrosyl-[protein] + H2O = L-tyrosyl-[protein] + phosphate</text>
        <dbReference type="Rhea" id="RHEA:10684"/>
        <dbReference type="Rhea" id="RHEA-COMP:10136"/>
        <dbReference type="Rhea" id="RHEA-COMP:20101"/>
        <dbReference type="ChEBI" id="CHEBI:15377"/>
        <dbReference type="ChEBI" id="CHEBI:43474"/>
        <dbReference type="ChEBI" id="CHEBI:46858"/>
        <dbReference type="ChEBI" id="CHEBI:61978"/>
        <dbReference type="EC" id="3.1.3.48"/>
    </reaction>
</comment>
<dbReference type="AlphaFoldDB" id="A0A2N6SSY1"/>
<dbReference type="PIRSF" id="PIRSF016557">
    <property type="entry name" value="Caps_synth_CpsB"/>
    <property type="match status" value="1"/>
</dbReference>
<keyword evidence="4" id="KW-0904">Protein phosphatase</keyword>
<evidence type="ECO:0000256" key="2">
    <source>
        <dbReference type="ARBA" id="ARBA00013064"/>
    </source>
</evidence>
<dbReference type="RefSeq" id="WP_102164161.1">
    <property type="nucleotide sequence ID" value="NZ_PNHD01000005.1"/>
</dbReference>
<dbReference type="EMBL" id="PNHD01000005">
    <property type="protein sequence ID" value="PMC60187.1"/>
    <property type="molecule type" value="Genomic_DNA"/>
</dbReference>
<evidence type="ECO:0000256" key="4">
    <source>
        <dbReference type="ARBA" id="ARBA00022912"/>
    </source>
</evidence>
<dbReference type="PANTHER" id="PTHR39181">
    <property type="entry name" value="TYROSINE-PROTEIN PHOSPHATASE YWQE"/>
    <property type="match status" value="1"/>
</dbReference>
<evidence type="ECO:0000313" key="6">
    <source>
        <dbReference type="EMBL" id="PMC60187.1"/>
    </source>
</evidence>
<dbReference type="Proteomes" id="UP000235723">
    <property type="component" value="Unassembled WGS sequence"/>
</dbReference>